<accession>K4KQB0</accession>
<protein>
    <submittedName>
        <fullName evidence="16">Pyridoxal-dependent decarboxylase</fullName>
    </submittedName>
</protein>
<dbReference type="InterPro" id="IPR015424">
    <property type="entry name" value="PyrdxlP-dep_Trfase"/>
</dbReference>
<dbReference type="Gene3D" id="6.10.140.2150">
    <property type="match status" value="1"/>
</dbReference>
<dbReference type="PANTHER" id="PTHR42735:SF6">
    <property type="entry name" value="SPHINGOSINE-1-PHOSPHATE LYASE 1"/>
    <property type="match status" value="1"/>
</dbReference>
<dbReference type="KEGG" id="saga:M5M_15855"/>
<keyword evidence="7 14" id="KW-0663">Pyridoxal phosphate</keyword>
<keyword evidence="6" id="KW-0256">Endoplasmic reticulum</keyword>
<dbReference type="OrthoDB" id="9803665at2"/>
<evidence type="ECO:0000313" key="16">
    <source>
        <dbReference type="EMBL" id="AFV00304.1"/>
    </source>
</evidence>
<dbReference type="AlphaFoldDB" id="K4KQB0"/>
<evidence type="ECO:0000256" key="10">
    <source>
        <dbReference type="ARBA" id="ARBA00023098"/>
    </source>
</evidence>
<keyword evidence="8" id="KW-0746">Sphingolipid metabolism</keyword>
<dbReference type="GO" id="GO:0019752">
    <property type="term" value="P:carboxylic acid metabolic process"/>
    <property type="evidence" value="ECO:0007669"/>
    <property type="project" value="InterPro"/>
</dbReference>
<dbReference type="InterPro" id="IPR015421">
    <property type="entry name" value="PyrdxlP-dep_Trfase_major"/>
</dbReference>
<evidence type="ECO:0000256" key="2">
    <source>
        <dbReference type="ARBA" id="ARBA00004389"/>
    </source>
</evidence>
<evidence type="ECO:0000256" key="6">
    <source>
        <dbReference type="ARBA" id="ARBA00022824"/>
    </source>
</evidence>
<proteinExistence type="inferred from homology"/>
<comment type="pathway">
    <text evidence="3">Lipid metabolism; sphingolipid metabolism.</text>
</comment>
<keyword evidence="5" id="KW-0812">Transmembrane</keyword>
<dbReference type="RefSeq" id="WP_015048456.1">
    <property type="nucleotide sequence ID" value="NC_018868.3"/>
</dbReference>
<evidence type="ECO:0000256" key="11">
    <source>
        <dbReference type="ARBA" id="ARBA00023136"/>
    </source>
</evidence>
<dbReference type="InterPro" id="IPR015422">
    <property type="entry name" value="PyrdxlP-dep_Trfase_small"/>
</dbReference>
<dbReference type="HOGENOM" id="CLU_028929_2_1_6"/>
<dbReference type="PANTHER" id="PTHR42735">
    <property type="match status" value="1"/>
</dbReference>
<dbReference type="EMBL" id="CP003746">
    <property type="protein sequence ID" value="AFV00304.1"/>
    <property type="molecule type" value="Genomic_DNA"/>
</dbReference>
<dbReference type="GO" id="GO:0016830">
    <property type="term" value="F:carbon-carbon lyase activity"/>
    <property type="evidence" value="ECO:0007669"/>
    <property type="project" value="InterPro"/>
</dbReference>
<evidence type="ECO:0000256" key="3">
    <source>
        <dbReference type="ARBA" id="ARBA00004760"/>
    </source>
</evidence>
<sequence length="482" mass="52470">MALPKTGRNPQELLNELERRKQHDLDWADGRVFAYVYDAGDTAMKLLKDSFTAFITENGLDPTTFPSAMELEKEVLAMAIDLVNGGPEAQGSFTSGGTESLLLSIKTARDYMREHKPEITEPELLLPETAHASFFKGCHYFDIKPVRVPVDPVTFKADPAAMAAAITPNTIMMVGSAPGYAHGVVDPIAELGQLALKHDILFHVDCCVGGMYLPFAKKLGYDIPDFDLGVPGVTQLSMDFHKWGYAAKGASAIIYKQGAKMRRHQIFAWSGWTGYSVVNPTIMSTKSAGPVAACWAIMNHLGEEGYLKLVEGTQAASVKIREAIAAIPELYVLGDPKANLFSFASKTLDVFALSEVMKAKGWYIQPQFGFGPSPANIHLSVGNGNVPRIDAFLRDLQDAVAQLRDAAQGPSLTEMPEEIGALLQSQGDAGHALFDQLTGLLGSDGSALPGRMDEINNLLNVMPHEIRDKLLSEFVNRLYRAQ</sequence>
<evidence type="ECO:0000256" key="14">
    <source>
        <dbReference type="PIRSR" id="PIRSR602129-50"/>
    </source>
</evidence>
<comment type="similarity">
    <text evidence="13">Belongs to the group II decarboxylase family. Sphingosine-1-phosphate lyase subfamily.</text>
</comment>
<evidence type="ECO:0000256" key="13">
    <source>
        <dbReference type="ARBA" id="ARBA00038302"/>
    </source>
</evidence>
<keyword evidence="12 15" id="KW-0456">Lyase</keyword>
<dbReference type="Gene3D" id="3.40.640.10">
    <property type="entry name" value="Type I PLP-dependent aspartate aminotransferase-like (Major domain)"/>
    <property type="match status" value="1"/>
</dbReference>
<name>K4KQB0_SIMAS</name>
<feature type="modified residue" description="N6-(pyridoxal phosphate)lysine" evidence="14">
    <location>
        <position position="242"/>
    </location>
</feature>
<evidence type="ECO:0000256" key="8">
    <source>
        <dbReference type="ARBA" id="ARBA00022919"/>
    </source>
</evidence>
<keyword evidence="17" id="KW-1185">Reference proteome</keyword>
<dbReference type="FunFam" id="3.40.640.10:FF:000020">
    <property type="entry name" value="sphingosine-1-phosphate lyase 1"/>
    <property type="match status" value="1"/>
</dbReference>
<dbReference type="GO" id="GO:0006665">
    <property type="term" value="P:sphingolipid metabolic process"/>
    <property type="evidence" value="ECO:0007669"/>
    <property type="project" value="UniProtKB-KW"/>
</dbReference>
<dbReference type="InterPro" id="IPR002129">
    <property type="entry name" value="PyrdxlP-dep_de-COase"/>
</dbReference>
<evidence type="ECO:0000256" key="5">
    <source>
        <dbReference type="ARBA" id="ARBA00022692"/>
    </source>
</evidence>
<keyword evidence="9" id="KW-1133">Transmembrane helix</keyword>
<gene>
    <name evidence="16" type="ordered locus">M5M_15855</name>
</gene>
<reference evidence="16 17" key="1">
    <citation type="journal article" date="2013" name="Genome Announc.">
        <title>Complete genome sequence of Simiduia agarivorans SA1(T), a marine bacterium able to degrade a variety of polysaccharides.</title>
        <authorList>
            <person name="Lin S.Y."/>
            <person name="Shieh W.Y."/>
            <person name="Chen J.S."/>
            <person name="Tang S.L."/>
        </authorList>
    </citation>
    <scope>NUCLEOTIDE SEQUENCE [LARGE SCALE GENOMIC DNA]</scope>
    <source>
        <strain evidence="17">DSM 21679 / JCM 13881 / BCRC 17597 / SA1</strain>
    </source>
</reference>
<organism evidence="16 17">
    <name type="scientific">Simiduia agarivorans (strain DSM 21679 / JCM 13881 / BCRC 17597 / SA1)</name>
    <dbReference type="NCBI Taxonomy" id="1117647"/>
    <lineage>
        <taxon>Bacteria</taxon>
        <taxon>Pseudomonadati</taxon>
        <taxon>Pseudomonadota</taxon>
        <taxon>Gammaproteobacteria</taxon>
        <taxon>Cellvibrionales</taxon>
        <taxon>Cellvibrionaceae</taxon>
        <taxon>Simiduia</taxon>
    </lineage>
</organism>
<comment type="pathway">
    <text evidence="4">Sphingolipid metabolism.</text>
</comment>
<dbReference type="GO" id="GO:0016020">
    <property type="term" value="C:membrane"/>
    <property type="evidence" value="ECO:0007669"/>
    <property type="project" value="GOC"/>
</dbReference>
<dbReference type="GO" id="GO:0030170">
    <property type="term" value="F:pyridoxal phosphate binding"/>
    <property type="evidence" value="ECO:0007669"/>
    <property type="project" value="InterPro"/>
</dbReference>
<evidence type="ECO:0000256" key="15">
    <source>
        <dbReference type="RuleBase" id="RU000382"/>
    </source>
</evidence>
<comment type="subcellular location">
    <subcellularLocation>
        <location evidence="2">Endoplasmic reticulum membrane</location>
        <topology evidence="2">Single-pass membrane protein</topology>
    </subcellularLocation>
</comment>
<dbReference type="Proteomes" id="UP000000466">
    <property type="component" value="Chromosome"/>
</dbReference>
<dbReference type="eggNOG" id="COG0076">
    <property type="taxonomic scope" value="Bacteria"/>
</dbReference>
<dbReference type="SUPFAM" id="SSF53383">
    <property type="entry name" value="PLP-dependent transferases"/>
    <property type="match status" value="1"/>
</dbReference>
<dbReference type="Gene3D" id="3.90.1150.10">
    <property type="entry name" value="Aspartate Aminotransferase, domain 1"/>
    <property type="match status" value="1"/>
</dbReference>
<evidence type="ECO:0000256" key="7">
    <source>
        <dbReference type="ARBA" id="ARBA00022898"/>
    </source>
</evidence>
<dbReference type="Pfam" id="PF00282">
    <property type="entry name" value="Pyridoxal_deC"/>
    <property type="match status" value="1"/>
</dbReference>
<evidence type="ECO:0000256" key="12">
    <source>
        <dbReference type="ARBA" id="ARBA00023239"/>
    </source>
</evidence>
<evidence type="ECO:0000256" key="9">
    <source>
        <dbReference type="ARBA" id="ARBA00022989"/>
    </source>
</evidence>
<dbReference type="STRING" id="1117647.M5M_15855"/>
<comment type="cofactor">
    <cofactor evidence="1 14 15">
        <name>pyridoxal 5'-phosphate</name>
        <dbReference type="ChEBI" id="CHEBI:597326"/>
    </cofactor>
</comment>
<evidence type="ECO:0000256" key="1">
    <source>
        <dbReference type="ARBA" id="ARBA00001933"/>
    </source>
</evidence>
<dbReference type="InterPro" id="IPR050477">
    <property type="entry name" value="GrpII_AminoAcid_Decarb"/>
</dbReference>
<keyword evidence="11" id="KW-0472">Membrane</keyword>
<keyword evidence="10" id="KW-0443">Lipid metabolism</keyword>
<evidence type="ECO:0000256" key="4">
    <source>
        <dbReference type="ARBA" id="ARBA00004991"/>
    </source>
</evidence>
<evidence type="ECO:0000313" key="17">
    <source>
        <dbReference type="Proteomes" id="UP000000466"/>
    </source>
</evidence>